<dbReference type="Gene3D" id="3.40.50.620">
    <property type="entry name" value="HUPs"/>
    <property type="match status" value="1"/>
</dbReference>
<evidence type="ECO:0000313" key="4">
    <source>
        <dbReference type="Proteomes" id="UP001589665"/>
    </source>
</evidence>
<comment type="caution">
    <text evidence="3">The sequence shown here is derived from an EMBL/GenBank/DDBJ whole genome shotgun (WGS) entry which is preliminary data.</text>
</comment>
<dbReference type="EC" id="2.4.-.-" evidence="3"/>
<accession>A0ABV5JZA1</accession>
<dbReference type="GO" id="GO:0016757">
    <property type="term" value="F:glycosyltransferase activity"/>
    <property type="evidence" value="ECO:0007669"/>
    <property type="project" value="UniProtKB-KW"/>
</dbReference>
<keyword evidence="4" id="KW-1185">Reference proteome</keyword>
<dbReference type="InterPro" id="IPR050834">
    <property type="entry name" value="Glycosyltransf_2"/>
</dbReference>
<dbReference type="PANTHER" id="PTHR43685:SF11">
    <property type="entry name" value="GLYCOSYLTRANSFERASE TAGX-RELATED"/>
    <property type="match status" value="1"/>
</dbReference>
<dbReference type="InterPro" id="IPR001173">
    <property type="entry name" value="Glyco_trans_2-like"/>
</dbReference>
<evidence type="ECO:0000259" key="2">
    <source>
        <dbReference type="Pfam" id="PF00733"/>
    </source>
</evidence>
<gene>
    <name evidence="3" type="ORF">ACFFT3_07530</name>
</gene>
<dbReference type="EMBL" id="JBHMDX010000006">
    <property type="protein sequence ID" value="MFB9271736.1"/>
    <property type="molecule type" value="Genomic_DNA"/>
</dbReference>
<feature type="domain" description="Glycosyltransferase 2-like" evidence="1">
    <location>
        <begin position="475"/>
        <end position="640"/>
    </location>
</feature>
<dbReference type="InterPro" id="IPR014729">
    <property type="entry name" value="Rossmann-like_a/b/a_fold"/>
</dbReference>
<dbReference type="Gene3D" id="3.90.550.10">
    <property type="entry name" value="Spore Coat Polysaccharide Biosynthesis Protein SpsA, Chain A"/>
    <property type="match status" value="1"/>
</dbReference>
<reference evidence="3 4" key="1">
    <citation type="submission" date="2024-09" db="EMBL/GenBank/DDBJ databases">
        <authorList>
            <person name="Sun Q."/>
            <person name="Mori K."/>
        </authorList>
    </citation>
    <scope>NUCLEOTIDE SEQUENCE [LARGE SCALE GENOMIC DNA]</scope>
    <source>
        <strain evidence="3 4">JCM 13034</strain>
    </source>
</reference>
<dbReference type="InterPro" id="IPR029044">
    <property type="entry name" value="Nucleotide-diphossugar_trans"/>
</dbReference>
<dbReference type="Pfam" id="PF00535">
    <property type="entry name" value="Glycos_transf_2"/>
    <property type="match status" value="1"/>
</dbReference>
<dbReference type="RefSeq" id="WP_158283753.1">
    <property type="nucleotide sequence ID" value="NZ_BMNS01000005.1"/>
</dbReference>
<organism evidence="3 4">
    <name type="scientific">Lutibacter litoralis</name>
    <dbReference type="NCBI Taxonomy" id="321268"/>
    <lineage>
        <taxon>Bacteria</taxon>
        <taxon>Pseudomonadati</taxon>
        <taxon>Bacteroidota</taxon>
        <taxon>Flavobacteriia</taxon>
        <taxon>Flavobacteriales</taxon>
        <taxon>Flavobacteriaceae</taxon>
        <taxon>Lutibacter</taxon>
    </lineage>
</organism>
<dbReference type="SUPFAM" id="SSF53448">
    <property type="entry name" value="Nucleotide-diphospho-sugar transferases"/>
    <property type="match status" value="1"/>
</dbReference>
<keyword evidence="3" id="KW-0808">Transferase</keyword>
<protein>
    <submittedName>
        <fullName evidence="3">Glycosyltransferase</fullName>
        <ecNumber evidence="3">2.4.-.-</ecNumber>
    </submittedName>
</protein>
<feature type="domain" description="Asparagine synthetase" evidence="2">
    <location>
        <begin position="91"/>
        <end position="178"/>
    </location>
</feature>
<dbReference type="SUPFAM" id="SSF52402">
    <property type="entry name" value="Adenine nucleotide alpha hydrolases-like"/>
    <property type="match status" value="1"/>
</dbReference>
<name>A0ABV5JZA1_9FLAO</name>
<dbReference type="InterPro" id="IPR001962">
    <property type="entry name" value="Asn_synthase"/>
</dbReference>
<sequence>MKTIKTPIIPINQTFAKIKAPHELHKEAICIFVATGFFLDQDTYWKDEVVLRPATINTLDENGFLIESTPWFQWHYTPQQCEFSEALQQFTSLFETIVNEQVGDKKVILPLSGGLDSRTQAVALKHLQKDVKSYSYEFKGGYPETKIAKRIAKACDFDFNEYQIEKGYLWNCIEELAELNQCYSEFTHPRQMAIVDEFETMGEIFSLGHWGDVLFDKMCNEHLNEHLNEHEELAVIYKKIIKKGGLELATALWNAWELPNTFETYLKQRIQKLLNEINITNSSAKIRAFKSLYWAPRWTAINLNVFQKKHPITLPYFDDNMCEFICTIPESFLADRKLQIEYIKSRNKKLAAVQWQAQKPFNLNTYSYNKVPYNLPYRVIGKLQRVLSSAIGKPFIQRNWELQFLGLENEKHLKNYLEAPSFQKLIPTAVTNQFYKAFKKGDKVVYSHPVSMLLTLALWNKKTIKVMDKQQLKVSVVLPIFNGEKTLADTLDSLEVQTFKDFELIACIYGTNDASEAILNTYNSKFKKLVILKNSINLGLGPTMNRLVANTSGEYIAIAEQDDFYYPKRLELQVNLLDSKKDVGLVSGIAEFWDGEKVTGKFPGLLVHGKQYPEGEELFLLNYRNQIKVVNSCMMIRKSVHIKKGLYFTKHYPSISVDWTYILRFSLISKIYGINEILVRLDRRPERNSVTTHREQSFLATRELIRSFKYEYPKIITEKDYKFALRTQYLMEMNTKAFIGYLCLFMKNVIMCPFESRYYLSLKKRVLKKISS</sequence>
<evidence type="ECO:0000313" key="3">
    <source>
        <dbReference type="EMBL" id="MFB9271736.1"/>
    </source>
</evidence>
<dbReference type="Proteomes" id="UP001589665">
    <property type="component" value="Unassembled WGS sequence"/>
</dbReference>
<proteinExistence type="predicted"/>
<keyword evidence="3" id="KW-0328">Glycosyltransferase</keyword>
<dbReference type="PANTHER" id="PTHR43685">
    <property type="entry name" value="GLYCOSYLTRANSFERASE"/>
    <property type="match status" value="1"/>
</dbReference>
<dbReference type="Pfam" id="PF00733">
    <property type="entry name" value="Asn_synthase"/>
    <property type="match status" value="1"/>
</dbReference>
<evidence type="ECO:0000259" key="1">
    <source>
        <dbReference type="Pfam" id="PF00535"/>
    </source>
</evidence>